<feature type="domain" description="YdbS-like PH" evidence="2">
    <location>
        <begin position="264"/>
        <end position="336"/>
    </location>
</feature>
<evidence type="ECO:0000259" key="2">
    <source>
        <dbReference type="Pfam" id="PF03703"/>
    </source>
</evidence>
<dbReference type="EMBL" id="LILB01000009">
    <property type="protein sequence ID" value="KOO47284.1"/>
    <property type="molecule type" value="Genomic_DNA"/>
</dbReference>
<dbReference type="Pfam" id="PF03703">
    <property type="entry name" value="bPH_2"/>
    <property type="match status" value="3"/>
</dbReference>
<feature type="domain" description="YdbS-like PH" evidence="2">
    <location>
        <begin position="402"/>
        <end position="480"/>
    </location>
</feature>
<dbReference type="AlphaFoldDB" id="A0A0M0L8C2"/>
<accession>A0A0M0L8C2</accession>
<feature type="transmembrane region" description="Helical" evidence="1">
    <location>
        <begin position="189"/>
        <end position="207"/>
    </location>
</feature>
<evidence type="ECO:0000313" key="4">
    <source>
        <dbReference type="Proteomes" id="UP000036867"/>
    </source>
</evidence>
<evidence type="ECO:0000256" key="1">
    <source>
        <dbReference type="SAM" id="Phobius"/>
    </source>
</evidence>
<dbReference type="InterPro" id="IPR014529">
    <property type="entry name" value="UCP026631"/>
</dbReference>
<sequence length="491" mass="56996">MTQPLKRLHPLVLIFDLYKLVKSNIIFFLFLFLLNMGSEKWWIQTAKWIFLGYVVIMLFLSIGKWITYRYVIKNDAFYIKSGIFSKSERTIPFLKVQNVQRQTTVFHKIFKVTSLTLETATVGDESSIIFDVISRVEAESIESAVTETREQKKIIEQSSVGLFEEQVVVVEPEKNDKKVIHFTPTKKDLVKASFTSLSFLILIPIIFKLDDVIKLDVFRDEVTNALKWGWAILAAILIGVLLISIAIGMVHTFIKYGKYEISSDTQKVYIKKGVLDESIFSIRKEKIQAVEISQSFMKRILGLAEVKLISAGNTTIGEVESNTLYPFLPVRKAYTLISELLPDYQVVESMHELPKRAFWIRMIRPSYIWLIATALIWYFKPSLWWVSVVLLLIIYSSRILDYKNSRYLLNQSFIQMKTGGFSTVLFITKRSQVIEVKTERSKLQRYFKLASIKTVNRAKPVLHKELLDVPHEAASEFYSWYVDRTKEVKIQ</sequence>
<dbReference type="PANTHER" id="PTHR34473">
    <property type="entry name" value="UPF0699 TRANSMEMBRANE PROTEIN YDBS"/>
    <property type="match status" value="1"/>
</dbReference>
<comment type="caution">
    <text evidence="3">The sequence shown here is derived from an EMBL/GenBank/DDBJ whole genome shotgun (WGS) entry which is preliminary data.</text>
</comment>
<dbReference type="PANTHER" id="PTHR34473:SF2">
    <property type="entry name" value="UPF0699 TRANSMEMBRANE PROTEIN YDBT"/>
    <property type="match status" value="1"/>
</dbReference>
<reference evidence="4" key="1">
    <citation type="submission" date="2015-08" db="EMBL/GenBank/DDBJ databases">
        <title>Fjat-10028 dsm 16317.</title>
        <authorList>
            <person name="Liu B."/>
            <person name="Wang J."/>
            <person name="Zhu Y."/>
            <person name="Liu G."/>
            <person name="Chen Q."/>
            <person name="Chen Z."/>
            <person name="Lan J."/>
            <person name="Che J."/>
            <person name="Ge C."/>
            <person name="Shi H."/>
            <person name="Pan Z."/>
            <person name="Liu X."/>
        </authorList>
    </citation>
    <scope>NUCLEOTIDE SEQUENCE [LARGE SCALE GENOMIC DNA]</scope>
    <source>
        <strain evidence="4">DSM 16317</strain>
    </source>
</reference>
<dbReference type="Proteomes" id="UP000036867">
    <property type="component" value="Unassembled WGS sequence"/>
</dbReference>
<feature type="transmembrane region" description="Helical" evidence="1">
    <location>
        <begin position="12"/>
        <end position="34"/>
    </location>
</feature>
<proteinExistence type="predicted"/>
<dbReference type="InterPro" id="IPR005182">
    <property type="entry name" value="YdbS-like_PH"/>
</dbReference>
<name>A0A0M0L8C2_9BACL</name>
<feature type="transmembrane region" description="Helical" evidence="1">
    <location>
        <begin position="227"/>
        <end position="250"/>
    </location>
</feature>
<keyword evidence="4" id="KW-1185">Reference proteome</keyword>
<keyword evidence="1" id="KW-0472">Membrane</keyword>
<dbReference type="STRING" id="263475.AMD00_21710"/>
<dbReference type="PIRSF" id="PIRSF026631">
    <property type="entry name" value="UCP026631"/>
    <property type="match status" value="1"/>
</dbReference>
<feature type="transmembrane region" description="Helical" evidence="1">
    <location>
        <begin position="383"/>
        <end position="400"/>
    </location>
</feature>
<organism evidence="3 4">
    <name type="scientific">Viridibacillus arvi</name>
    <dbReference type="NCBI Taxonomy" id="263475"/>
    <lineage>
        <taxon>Bacteria</taxon>
        <taxon>Bacillati</taxon>
        <taxon>Bacillota</taxon>
        <taxon>Bacilli</taxon>
        <taxon>Bacillales</taxon>
        <taxon>Caryophanaceae</taxon>
        <taxon>Viridibacillus</taxon>
    </lineage>
</organism>
<evidence type="ECO:0000313" key="3">
    <source>
        <dbReference type="EMBL" id="KOO47284.1"/>
    </source>
</evidence>
<feature type="transmembrane region" description="Helical" evidence="1">
    <location>
        <begin position="358"/>
        <end position="377"/>
    </location>
</feature>
<gene>
    <name evidence="3" type="ORF">AMD00_21710</name>
</gene>
<dbReference type="PATRIC" id="fig|263475.3.peg.141"/>
<feature type="transmembrane region" description="Helical" evidence="1">
    <location>
        <begin position="46"/>
        <end position="66"/>
    </location>
</feature>
<keyword evidence="1" id="KW-0812">Transmembrane</keyword>
<keyword evidence="1" id="KW-1133">Transmembrane helix</keyword>
<protein>
    <recommendedName>
        <fullName evidence="2">YdbS-like PH domain-containing protein</fullName>
    </recommendedName>
</protein>
<feature type="domain" description="YdbS-like PH" evidence="2">
    <location>
        <begin position="65"/>
        <end position="142"/>
    </location>
</feature>